<sequence>MKPIQTLDLESLSIAGACAVPGKASDYLHVLSLFGTIGKLVITELPEVTCTCALKDAIAAQAVRRASRSTPEYFERMFRHHPPRSRLAVGELDLRELRYWPMPLLFVLKTLQHTSTVRSLTSLAVSFRGTREAVACGELLRLCGAGLRHCKIEMVHGMFQPHALESDVLSLSSCTSLETLCLTTEQTPPSKSPGLTVSPMFVDILAHVPTANLEHLVLALRPCSGSREETGDQWSKLRDFLRRCVSLQTLAFVVESEDRNVKDVVCMEMAEWHERRIVIFNTGL</sequence>
<reference evidence="1 2" key="1">
    <citation type="submission" date="2019-02" db="EMBL/GenBank/DDBJ databases">
        <title>Genome sequencing of the rare red list fungi Antrodiella citrinella (Flaviporus citrinellus).</title>
        <authorList>
            <person name="Buettner E."/>
            <person name="Kellner H."/>
        </authorList>
    </citation>
    <scope>NUCLEOTIDE SEQUENCE [LARGE SCALE GENOMIC DNA]</scope>
    <source>
        <strain evidence="1 2">DSM 108506</strain>
    </source>
</reference>
<name>A0A4S4MMU1_9APHY</name>
<protein>
    <recommendedName>
        <fullName evidence="3">FBD domain-containing protein</fullName>
    </recommendedName>
</protein>
<organism evidence="1 2">
    <name type="scientific">Antrodiella citrinella</name>
    <dbReference type="NCBI Taxonomy" id="2447956"/>
    <lineage>
        <taxon>Eukaryota</taxon>
        <taxon>Fungi</taxon>
        <taxon>Dikarya</taxon>
        <taxon>Basidiomycota</taxon>
        <taxon>Agaricomycotina</taxon>
        <taxon>Agaricomycetes</taxon>
        <taxon>Polyporales</taxon>
        <taxon>Steccherinaceae</taxon>
        <taxon>Antrodiella</taxon>
    </lineage>
</organism>
<evidence type="ECO:0008006" key="3">
    <source>
        <dbReference type="Google" id="ProtNLM"/>
    </source>
</evidence>
<comment type="caution">
    <text evidence="1">The sequence shown here is derived from an EMBL/GenBank/DDBJ whole genome shotgun (WGS) entry which is preliminary data.</text>
</comment>
<proteinExistence type="predicted"/>
<accession>A0A4S4MMU1</accession>
<evidence type="ECO:0000313" key="2">
    <source>
        <dbReference type="Proteomes" id="UP000308730"/>
    </source>
</evidence>
<dbReference type="Proteomes" id="UP000308730">
    <property type="component" value="Unassembled WGS sequence"/>
</dbReference>
<evidence type="ECO:0000313" key="1">
    <source>
        <dbReference type="EMBL" id="THH26518.1"/>
    </source>
</evidence>
<dbReference type="AlphaFoldDB" id="A0A4S4MMU1"/>
<dbReference type="EMBL" id="SGPM01000339">
    <property type="protein sequence ID" value="THH26518.1"/>
    <property type="molecule type" value="Genomic_DNA"/>
</dbReference>
<keyword evidence="2" id="KW-1185">Reference proteome</keyword>
<gene>
    <name evidence="1" type="ORF">EUX98_g7674</name>
</gene>
<dbReference type="OrthoDB" id="2933238at2759"/>